<accession>A0A4Y1QNC5</accession>
<protein>
    <submittedName>
        <fullName evidence="1">Uncharacterized protein</fullName>
    </submittedName>
</protein>
<proteinExistence type="predicted"/>
<dbReference type="AlphaFoldDB" id="A0A4Y1QNC5"/>
<reference evidence="1" key="1">
    <citation type="journal article" date="2019" name="Science">
        <title>Mutation of a bHLH transcription factor allowed almond domestication.</title>
        <authorList>
            <person name="Sanchez-Perez R."/>
            <person name="Pavan S."/>
            <person name="Mazzeo R."/>
            <person name="Moldovan C."/>
            <person name="Aiese Cigliano R."/>
            <person name="Del Cueto J."/>
            <person name="Ricciardi F."/>
            <person name="Lotti C."/>
            <person name="Ricciardi L."/>
            <person name="Dicenta F."/>
            <person name="Lopez-Marques R.L."/>
            <person name="Lindberg Moller B."/>
        </authorList>
    </citation>
    <scope>NUCLEOTIDE SEQUENCE</scope>
</reference>
<sequence>MRETLPNFRQKVPVFSEWARHRVRVKAKESLIVAIKSCQEERGLTVDVANGDKAATFGNHALTHLDIAKPSS</sequence>
<gene>
    <name evidence="1" type="ORF">Prudu_001343</name>
</gene>
<evidence type="ECO:0000313" key="1">
    <source>
        <dbReference type="EMBL" id="BBG93358.1"/>
    </source>
</evidence>
<organism evidence="1">
    <name type="scientific">Prunus dulcis</name>
    <name type="common">Almond</name>
    <name type="synonym">Amygdalus dulcis</name>
    <dbReference type="NCBI Taxonomy" id="3755"/>
    <lineage>
        <taxon>Eukaryota</taxon>
        <taxon>Viridiplantae</taxon>
        <taxon>Streptophyta</taxon>
        <taxon>Embryophyta</taxon>
        <taxon>Tracheophyta</taxon>
        <taxon>Spermatophyta</taxon>
        <taxon>Magnoliopsida</taxon>
        <taxon>eudicotyledons</taxon>
        <taxon>Gunneridae</taxon>
        <taxon>Pentapetalae</taxon>
        <taxon>rosids</taxon>
        <taxon>fabids</taxon>
        <taxon>Rosales</taxon>
        <taxon>Rosaceae</taxon>
        <taxon>Amygdaloideae</taxon>
        <taxon>Amygdaleae</taxon>
        <taxon>Prunus</taxon>
    </lineage>
</organism>
<name>A0A4Y1QNC5_PRUDU</name>
<dbReference type="EMBL" id="AP019297">
    <property type="protein sequence ID" value="BBG93358.1"/>
    <property type="molecule type" value="Genomic_DNA"/>
</dbReference>